<feature type="transmembrane region" description="Helical" evidence="6">
    <location>
        <begin position="218"/>
        <end position="242"/>
    </location>
</feature>
<protein>
    <submittedName>
        <fullName evidence="7">YihY family inner membrane protein</fullName>
    </submittedName>
</protein>
<gene>
    <name evidence="7" type="ORF">DYH56_10515</name>
</gene>
<dbReference type="InterPro" id="IPR017039">
    <property type="entry name" value="Virul_fac_BrkB"/>
</dbReference>
<organism evidence="7 8">
    <name type="scientific">Psychrilyobacter piezotolerans</name>
    <dbReference type="NCBI Taxonomy" id="2293438"/>
    <lineage>
        <taxon>Bacteria</taxon>
        <taxon>Fusobacteriati</taxon>
        <taxon>Fusobacteriota</taxon>
        <taxon>Fusobacteriia</taxon>
        <taxon>Fusobacteriales</taxon>
        <taxon>Fusobacteriaceae</taxon>
        <taxon>Psychrilyobacter</taxon>
    </lineage>
</organism>
<evidence type="ECO:0000313" key="8">
    <source>
        <dbReference type="Proteomes" id="UP000263486"/>
    </source>
</evidence>
<dbReference type="InterPro" id="IPR036388">
    <property type="entry name" value="WH-like_DNA-bd_sf"/>
</dbReference>
<evidence type="ECO:0000256" key="1">
    <source>
        <dbReference type="ARBA" id="ARBA00004651"/>
    </source>
</evidence>
<dbReference type="InterPro" id="IPR036390">
    <property type="entry name" value="WH_DNA-bd_sf"/>
</dbReference>
<sequence length="422" mass="48710">MVKVKLTIKKFIEVTRKQISQSNKLIFKILKLILFTFENYKKSRSDLWSSALTFYSLLTIVPVIAIAFVITRGFGIEKMIKEELYKTFFIQDKILDQILVFSQKTLENTKSELIAGTGILFLIWSVVKIFSAVERSFNEIWKVEESRSFVRKLTDYMSLIFLFPLIVVLSNGLSAILKIFILKIYPGLIGVLNFIPQILVIIFFTLIYLIIPNTKVKLSTAFIAGLFSGIVFQITQSAFIHLQVSLLNYNAIYGSFSLIPIFIMWQKIVWFIILLGAHLSFIIQNSYKYSYTINEINLNFSSKRDISIICIYYLIRNYEENRPPMSTNELSHKLGIAIGVTQDILNMLAKLKFIVEIVTSSDERKYKISKNIDILSIGYVISQITQVGYSQEVGEESREILEKIDKAIENFQYDLLLKDIEI</sequence>
<keyword evidence="4 6" id="KW-1133">Transmembrane helix</keyword>
<dbReference type="Proteomes" id="UP000263486">
    <property type="component" value="Unassembled WGS sequence"/>
</dbReference>
<keyword evidence="8" id="KW-1185">Reference proteome</keyword>
<dbReference type="EMBL" id="QUAJ01000018">
    <property type="protein sequence ID" value="REI40583.1"/>
    <property type="molecule type" value="Genomic_DNA"/>
</dbReference>
<evidence type="ECO:0000256" key="5">
    <source>
        <dbReference type="ARBA" id="ARBA00023136"/>
    </source>
</evidence>
<evidence type="ECO:0000256" key="3">
    <source>
        <dbReference type="ARBA" id="ARBA00022692"/>
    </source>
</evidence>
<feature type="transmembrane region" description="Helical" evidence="6">
    <location>
        <begin position="153"/>
        <end position="181"/>
    </location>
</feature>
<accession>A0ABX9KFI3</accession>
<comment type="subcellular location">
    <subcellularLocation>
        <location evidence="1">Cell membrane</location>
        <topology evidence="1">Multi-pass membrane protein</topology>
    </subcellularLocation>
</comment>
<evidence type="ECO:0000256" key="4">
    <source>
        <dbReference type="ARBA" id="ARBA00022989"/>
    </source>
</evidence>
<proteinExistence type="predicted"/>
<dbReference type="SUPFAM" id="SSF46785">
    <property type="entry name" value="Winged helix' DNA-binding domain"/>
    <property type="match status" value="1"/>
</dbReference>
<feature type="transmembrane region" description="Helical" evidence="6">
    <location>
        <begin position="47"/>
        <end position="70"/>
    </location>
</feature>
<keyword evidence="2" id="KW-1003">Cell membrane</keyword>
<keyword evidence="3 6" id="KW-0812">Transmembrane</keyword>
<dbReference type="Pfam" id="PF03631">
    <property type="entry name" value="Virul_fac_BrkB"/>
    <property type="match status" value="1"/>
</dbReference>
<feature type="transmembrane region" description="Helical" evidence="6">
    <location>
        <begin position="262"/>
        <end position="283"/>
    </location>
</feature>
<feature type="transmembrane region" description="Helical" evidence="6">
    <location>
        <begin position="113"/>
        <end position="133"/>
    </location>
</feature>
<evidence type="ECO:0000256" key="2">
    <source>
        <dbReference type="ARBA" id="ARBA00022475"/>
    </source>
</evidence>
<name>A0ABX9KFI3_9FUSO</name>
<reference evidence="7 8" key="1">
    <citation type="submission" date="2018-08" db="EMBL/GenBank/DDBJ databases">
        <title>Draft genome sequence of Psychrilyobacter sp. strain SD5 isolated from Black Sea water.</title>
        <authorList>
            <person name="Yadav S."/>
            <person name="Villanueva L."/>
            <person name="Damste J.S.S."/>
        </authorList>
    </citation>
    <scope>NUCLEOTIDE SEQUENCE [LARGE SCALE GENOMIC DNA]</scope>
    <source>
        <strain evidence="7 8">SD5</strain>
    </source>
</reference>
<evidence type="ECO:0000313" key="7">
    <source>
        <dbReference type="EMBL" id="REI40583.1"/>
    </source>
</evidence>
<dbReference type="Gene3D" id="1.10.10.10">
    <property type="entry name" value="Winged helix-like DNA-binding domain superfamily/Winged helix DNA-binding domain"/>
    <property type="match status" value="1"/>
</dbReference>
<evidence type="ECO:0000256" key="6">
    <source>
        <dbReference type="SAM" id="Phobius"/>
    </source>
</evidence>
<feature type="transmembrane region" description="Helical" evidence="6">
    <location>
        <begin position="187"/>
        <end position="211"/>
    </location>
</feature>
<keyword evidence="5 6" id="KW-0472">Membrane</keyword>
<dbReference type="PANTHER" id="PTHR30213">
    <property type="entry name" value="INNER MEMBRANE PROTEIN YHJD"/>
    <property type="match status" value="1"/>
</dbReference>
<dbReference type="PANTHER" id="PTHR30213:SF0">
    <property type="entry name" value="UPF0761 MEMBRANE PROTEIN YIHY"/>
    <property type="match status" value="1"/>
</dbReference>
<comment type="caution">
    <text evidence="7">The sequence shown here is derived from an EMBL/GenBank/DDBJ whole genome shotgun (WGS) entry which is preliminary data.</text>
</comment>
<dbReference type="NCBIfam" id="TIGR00765">
    <property type="entry name" value="yihY_not_rbn"/>
    <property type="match status" value="1"/>
</dbReference>